<dbReference type="RefSeq" id="XP_002175082.1">
    <property type="nucleotide sequence ID" value="XM_002175046.2"/>
</dbReference>
<evidence type="ECO:0000256" key="7">
    <source>
        <dbReference type="ARBA" id="ARBA00022990"/>
    </source>
</evidence>
<evidence type="ECO:0000256" key="6">
    <source>
        <dbReference type="ARBA" id="ARBA00022927"/>
    </source>
</evidence>
<keyword evidence="7" id="KW-0007">Acetylation</keyword>
<evidence type="ECO:0000256" key="9">
    <source>
        <dbReference type="ARBA" id="ARBA00038423"/>
    </source>
</evidence>
<keyword evidence="5" id="KW-0677">Repeat</keyword>
<dbReference type="EMBL" id="KE651167">
    <property type="protein sequence ID" value="EEB08789.1"/>
    <property type="molecule type" value="Genomic_DNA"/>
</dbReference>
<dbReference type="AlphaFoldDB" id="B6K5I5"/>
<evidence type="ECO:0000256" key="8">
    <source>
        <dbReference type="ARBA" id="ARBA00023242"/>
    </source>
</evidence>
<evidence type="ECO:0000256" key="1">
    <source>
        <dbReference type="ARBA" id="ARBA00004123"/>
    </source>
</evidence>
<comment type="subcellular location">
    <subcellularLocation>
        <location evidence="2">Cytoplasm</location>
    </subcellularLocation>
    <subcellularLocation>
        <location evidence="1">Nucleus</location>
    </subcellularLocation>
</comment>
<evidence type="ECO:0000256" key="2">
    <source>
        <dbReference type="ARBA" id="ARBA00004496"/>
    </source>
</evidence>
<keyword evidence="4" id="KW-0963">Cytoplasm</keyword>
<evidence type="ECO:0000256" key="10">
    <source>
        <dbReference type="SAM" id="MobiDB-lite"/>
    </source>
</evidence>
<accession>B6K5I5</accession>
<feature type="region of interest" description="Disordered" evidence="10">
    <location>
        <begin position="335"/>
        <end position="378"/>
    </location>
</feature>
<dbReference type="InterPro" id="IPR011989">
    <property type="entry name" value="ARM-like"/>
</dbReference>
<dbReference type="GO" id="GO:0031267">
    <property type="term" value="F:small GTPase binding"/>
    <property type="evidence" value="ECO:0007669"/>
    <property type="project" value="InterPro"/>
</dbReference>
<evidence type="ECO:0000313" key="12">
    <source>
        <dbReference type="EMBL" id="EEB08789.1"/>
    </source>
</evidence>
<keyword evidence="3" id="KW-0813">Transport</keyword>
<dbReference type="GO" id="GO:0034399">
    <property type="term" value="C:nuclear periphery"/>
    <property type="evidence" value="ECO:0007669"/>
    <property type="project" value="EnsemblFungi"/>
</dbReference>
<dbReference type="SUPFAM" id="SSF48371">
    <property type="entry name" value="ARM repeat"/>
    <property type="match status" value="1"/>
</dbReference>
<dbReference type="InterPro" id="IPR040122">
    <property type="entry name" value="Importin_beta"/>
</dbReference>
<dbReference type="GO" id="GO:0061608">
    <property type="term" value="F:nuclear import signal receptor activity"/>
    <property type="evidence" value="ECO:0000318"/>
    <property type="project" value="GO_Central"/>
</dbReference>
<dbReference type="GO" id="GO:0008139">
    <property type="term" value="F:nuclear localization sequence binding"/>
    <property type="evidence" value="ECO:0000318"/>
    <property type="project" value="GO_Central"/>
</dbReference>
<dbReference type="GO" id="GO:0005737">
    <property type="term" value="C:cytoplasm"/>
    <property type="evidence" value="ECO:0000318"/>
    <property type="project" value="GO_Central"/>
</dbReference>
<dbReference type="InterPro" id="IPR058584">
    <property type="entry name" value="IMB1_TNPO1-like_TPR"/>
</dbReference>
<dbReference type="GeneID" id="7051575"/>
<feature type="domain" description="Importin N-terminal" evidence="11">
    <location>
        <begin position="34"/>
        <end position="104"/>
    </location>
</feature>
<sequence>MGDNTWVPQEQILLQLSDVIGKSISENSQLRNEALSLLENAKTLPDINNYLLYILVHAKELGVSIRSAAGLLLKNNVRVDNLDVKAGLSGLAYVKSSILQGLFDDEQLIRGISGNVITTIISRWGIGSWSEVLPQLMDMLVGPSAIAQEGAFSALTKICEDSSRELDRDFNGTRPLDFMIPRFIELCRSENPRMRTDALFCLNQFILIQSQSLYAHIDSFLETCYGLATDPSPNVRKNVCQALVFLLDVRPDKIAPSLGSIVEYMLYSTQDQDQSVALEACEFWLAIAEQPDLCPSLVPYLDKIVPMLLRGMVYSDMDILLLGDDADDYNVEDKAEDIRPQHAKGKTRLTTAEGHVGGMEQDGLEDLEDDDEDDFEDDEDDDAYMDWNLRKCSAAALDVLSSVLKQQLFDITLPYLKEQLLSNDWKVQEAGVLALGAIAEGCMEGMVQFLPELYPYLISLLDSKKPLLRTITCWTLGRYSRWAATLQSPEDHQKYFVPLLQGLLRMIADNNKKVQEAGCSAFANLEEQAGSTLIPYLEPILTNLVLAFQKYQRKNLLILYDAIQTLADVVGPALNNKHYIDILMPPLIQKWATISNEDHDLFPLLECFSSVAVALHEGFAPFAPETFGRAFNILRSTLFMIDAAKTDPTVEAPDKDFLVTTLDLISGVIQALGNQAELLVSQCDVPLGQIIGVCAKDEVAEVRQSAYALLGDMAMFCFNYVRPYCDALLTDMLPQMQLPLIHVSTSNNAIWSAGEIALQLGKDMQPWVEPILQNLVCILQAPKLHSTVLENAAITIGRLGLFNAELVAPHLKLFYNQWFAIMHDVYENEEKDSAFRGFCTIIAYNPQALSFLLPQFVNAAALYEKPSAELHDMFQKILHGSLSMYNDKSAWQTTPEITAQVERKYNL</sequence>
<keyword evidence="8" id="KW-0539">Nucleus</keyword>
<dbReference type="Pfam" id="PF25574">
    <property type="entry name" value="TPR_IMB1"/>
    <property type="match status" value="1"/>
</dbReference>
<dbReference type="STRING" id="402676.B6K5I5"/>
<dbReference type="OrthoDB" id="951172at2759"/>
<evidence type="ECO:0000256" key="3">
    <source>
        <dbReference type="ARBA" id="ARBA00022448"/>
    </source>
</evidence>
<keyword evidence="14" id="KW-1185">Reference proteome</keyword>
<dbReference type="Proteomes" id="UP000001744">
    <property type="component" value="Unassembled WGS sequence"/>
</dbReference>
<dbReference type="PANTHER" id="PTHR10527">
    <property type="entry name" value="IMPORTIN BETA"/>
    <property type="match status" value="1"/>
</dbReference>
<evidence type="ECO:0000259" key="11">
    <source>
        <dbReference type="SMART" id="SM00913"/>
    </source>
</evidence>
<dbReference type="SMART" id="SM00913">
    <property type="entry name" value="IBN_N"/>
    <property type="match status" value="1"/>
</dbReference>
<dbReference type="Pfam" id="PF03810">
    <property type="entry name" value="IBN_N"/>
    <property type="match status" value="1"/>
</dbReference>
<dbReference type="InterPro" id="IPR016024">
    <property type="entry name" value="ARM-type_fold"/>
</dbReference>
<reference evidence="12 14" key="1">
    <citation type="journal article" date="2011" name="Science">
        <title>Comparative functional genomics of the fission yeasts.</title>
        <authorList>
            <person name="Rhind N."/>
            <person name="Chen Z."/>
            <person name="Yassour M."/>
            <person name="Thompson D.A."/>
            <person name="Haas B.J."/>
            <person name="Habib N."/>
            <person name="Wapinski I."/>
            <person name="Roy S."/>
            <person name="Lin M.F."/>
            <person name="Heiman D.I."/>
            <person name="Young S.K."/>
            <person name="Furuya K."/>
            <person name="Guo Y."/>
            <person name="Pidoux A."/>
            <person name="Chen H.M."/>
            <person name="Robbertse B."/>
            <person name="Goldberg J.M."/>
            <person name="Aoki K."/>
            <person name="Bayne E.H."/>
            <person name="Berlin A.M."/>
            <person name="Desjardins C.A."/>
            <person name="Dobbs E."/>
            <person name="Dukaj L."/>
            <person name="Fan L."/>
            <person name="FitzGerald M.G."/>
            <person name="French C."/>
            <person name="Gujja S."/>
            <person name="Hansen K."/>
            <person name="Keifenheim D."/>
            <person name="Levin J.Z."/>
            <person name="Mosher R.A."/>
            <person name="Mueller C.A."/>
            <person name="Pfiffner J."/>
            <person name="Priest M."/>
            <person name="Russ C."/>
            <person name="Smialowska A."/>
            <person name="Swoboda P."/>
            <person name="Sykes S.M."/>
            <person name="Vaughn M."/>
            <person name="Vengrova S."/>
            <person name="Yoder R."/>
            <person name="Zeng Q."/>
            <person name="Allshire R."/>
            <person name="Baulcombe D."/>
            <person name="Birren B.W."/>
            <person name="Brown W."/>
            <person name="Ekwall K."/>
            <person name="Kellis M."/>
            <person name="Leatherwood J."/>
            <person name="Levin H."/>
            <person name="Margalit H."/>
            <person name="Martienssen R."/>
            <person name="Nieduszynski C.A."/>
            <person name="Spatafora J.W."/>
            <person name="Friedman N."/>
            <person name="Dalgaard J.Z."/>
            <person name="Baumann P."/>
            <person name="Niki H."/>
            <person name="Regev A."/>
            <person name="Nusbaum C."/>
        </authorList>
    </citation>
    <scope>NUCLEOTIDE SEQUENCE [LARGE SCALE GENOMIC DNA]</scope>
    <source>
        <strain evidence="14">yFS275 / FY16936</strain>
    </source>
</reference>
<protein>
    <submittedName>
        <fullName evidence="12">Karyopherin Kap104</fullName>
    </submittedName>
</protein>
<dbReference type="Pfam" id="PF02985">
    <property type="entry name" value="HEAT"/>
    <property type="match status" value="1"/>
</dbReference>
<evidence type="ECO:0000256" key="5">
    <source>
        <dbReference type="ARBA" id="ARBA00022737"/>
    </source>
</evidence>
<dbReference type="InterPro" id="IPR000357">
    <property type="entry name" value="HEAT"/>
</dbReference>
<gene>
    <name evidence="13" type="primary">kap104</name>
    <name evidence="12" type="ORF">SJAG_03959</name>
</gene>
<name>B6K5I5_SCHJY</name>
<evidence type="ECO:0000256" key="4">
    <source>
        <dbReference type="ARBA" id="ARBA00022490"/>
    </source>
</evidence>
<dbReference type="GO" id="GO:0005634">
    <property type="term" value="C:nucleus"/>
    <property type="evidence" value="ECO:0000318"/>
    <property type="project" value="GO_Central"/>
</dbReference>
<dbReference type="OMA" id="AQEGAMS"/>
<proteinExistence type="inferred from homology"/>
<dbReference type="JaponicusDB" id="SJAG_03959">
    <property type="gene designation" value="kap104"/>
</dbReference>
<dbReference type="Pfam" id="PF13513">
    <property type="entry name" value="HEAT_EZ"/>
    <property type="match status" value="1"/>
</dbReference>
<dbReference type="FunFam" id="1.25.10.10:FF:000028">
    <property type="entry name" value="Transportin-1 isoform 1"/>
    <property type="match status" value="1"/>
</dbReference>
<dbReference type="eggNOG" id="KOG2023">
    <property type="taxonomic scope" value="Eukaryota"/>
</dbReference>
<comment type="similarity">
    <text evidence="9">Belongs to the importin beta family. Importin beta-2 subfamily.</text>
</comment>
<feature type="compositionally biased region" description="Acidic residues" evidence="10">
    <location>
        <begin position="362"/>
        <end position="378"/>
    </location>
</feature>
<dbReference type="InterPro" id="IPR001494">
    <property type="entry name" value="Importin-beta_N"/>
</dbReference>
<organism evidence="12 14">
    <name type="scientific">Schizosaccharomyces japonicus (strain yFS275 / FY16936)</name>
    <name type="common">Fission yeast</name>
    <dbReference type="NCBI Taxonomy" id="402676"/>
    <lineage>
        <taxon>Eukaryota</taxon>
        <taxon>Fungi</taxon>
        <taxon>Dikarya</taxon>
        <taxon>Ascomycota</taxon>
        <taxon>Taphrinomycotina</taxon>
        <taxon>Schizosaccharomycetes</taxon>
        <taxon>Schizosaccharomycetales</taxon>
        <taxon>Schizosaccharomycetaceae</taxon>
        <taxon>Schizosaccharomyces</taxon>
    </lineage>
</organism>
<dbReference type="Gene3D" id="1.25.10.10">
    <property type="entry name" value="Leucine-rich Repeat Variant"/>
    <property type="match status" value="2"/>
</dbReference>
<evidence type="ECO:0000313" key="14">
    <source>
        <dbReference type="Proteomes" id="UP000001744"/>
    </source>
</evidence>
<keyword evidence="6" id="KW-0653">Protein transport</keyword>
<evidence type="ECO:0000313" key="13">
    <source>
        <dbReference type="JaponicusDB" id="SJAG_03959"/>
    </source>
</evidence>
<dbReference type="VEuPathDB" id="FungiDB:SJAG_03959"/>
<dbReference type="HOGENOM" id="CLU_008136_1_0_1"/>
<dbReference type="GO" id="GO:0006606">
    <property type="term" value="P:protein import into nucleus"/>
    <property type="evidence" value="ECO:0000318"/>
    <property type="project" value="GO_Central"/>
</dbReference>